<dbReference type="Gene3D" id="1.10.230.10">
    <property type="entry name" value="Cytochrome P450-Terp, domain 2"/>
    <property type="match status" value="1"/>
</dbReference>
<sequence>MRIGKQDQPFSAICTSDAESITVRGKDLVGDLIGKTDFTTYFWFLVTGHMPTAEQRFFADAVLLSIAEHGLVPSVVAARMTYAAAPEAFHGAVAAGLLGCGSVILGSAEVTGRFIAGLVAEVQEKGISEAEAALAGVQALRAERKAIPGFGHPQHSGGDPRANLLLTLARERSAAGAHISMLMAVQKAIPEVIGRDLPINVNGAIPTVMLDVGFPLEALKGISLLARTASLIGHLQEEATRPIGFVMSGKAAEAITYDGPKGS</sequence>
<dbReference type="PANTHER" id="PTHR11739">
    <property type="entry name" value="CITRATE SYNTHASE"/>
    <property type="match status" value="1"/>
</dbReference>
<evidence type="ECO:0000256" key="3">
    <source>
        <dbReference type="ARBA" id="ARBA00012972"/>
    </source>
</evidence>
<dbReference type="EMBL" id="CP116805">
    <property type="protein sequence ID" value="WCL53265.1"/>
    <property type="molecule type" value="Genomic_DNA"/>
</dbReference>
<evidence type="ECO:0000313" key="6">
    <source>
        <dbReference type="Proteomes" id="UP001217500"/>
    </source>
</evidence>
<comment type="similarity">
    <text evidence="2">Belongs to the citrate synthase family.</text>
</comment>
<dbReference type="GO" id="GO:0005829">
    <property type="term" value="C:cytosol"/>
    <property type="evidence" value="ECO:0007669"/>
    <property type="project" value="TreeGrafter"/>
</dbReference>
<dbReference type="EC" id="2.3.3.16" evidence="3"/>
<evidence type="ECO:0000256" key="4">
    <source>
        <dbReference type="ARBA" id="ARBA00022679"/>
    </source>
</evidence>
<dbReference type="CDD" id="cd06100">
    <property type="entry name" value="CCL_ACL-C"/>
    <property type="match status" value="1"/>
</dbReference>
<organism evidence="5 6">
    <name type="scientific">Gimibacter soli</name>
    <dbReference type="NCBI Taxonomy" id="3024400"/>
    <lineage>
        <taxon>Bacteria</taxon>
        <taxon>Pseudomonadati</taxon>
        <taxon>Pseudomonadota</taxon>
        <taxon>Alphaproteobacteria</taxon>
        <taxon>Kordiimonadales</taxon>
        <taxon>Temperatibacteraceae</taxon>
        <taxon>Gimibacter</taxon>
    </lineage>
</organism>
<evidence type="ECO:0000256" key="1">
    <source>
        <dbReference type="ARBA" id="ARBA00004751"/>
    </source>
</evidence>
<evidence type="ECO:0000256" key="2">
    <source>
        <dbReference type="ARBA" id="ARBA00010566"/>
    </source>
</evidence>
<dbReference type="GO" id="GO:0006099">
    <property type="term" value="P:tricarboxylic acid cycle"/>
    <property type="evidence" value="ECO:0007669"/>
    <property type="project" value="TreeGrafter"/>
</dbReference>
<dbReference type="GO" id="GO:0036440">
    <property type="term" value="F:citrate synthase activity"/>
    <property type="evidence" value="ECO:0007669"/>
    <property type="project" value="UniProtKB-EC"/>
</dbReference>
<protein>
    <recommendedName>
        <fullName evidence="3">citrate synthase (unknown stereospecificity)</fullName>
        <ecNumber evidence="3">2.3.3.16</ecNumber>
    </recommendedName>
</protein>
<gene>
    <name evidence="5" type="ORF">PH603_12035</name>
</gene>
<dbReference type="PANTHER" id="PTHR11739:SF4">
    <property type="entry name" value="CITRATE SYNTHASE, PEROXISOMAL"/>
    <property type="match status" value="1"/>
</dbReference>
<keyword evidence="4" id="KW-0808">Transferase</keyword>
<dbReference type="RefSeq" id="WP_289502777.1">
    <property type="nucleotide sequence ID" value="NZ_CP116805.1"/>
</dbReference>
<dbReference type="KEGG" id="gso:PH603_12035"/>
<dbReference type="GO" id="GO:0016829">
    <property type="term" value="F:lyase activity"/>
    <property type="evidence" value="ECO:0007669"/>
    <property type="project" value="UniProtKB-KW"/>
</dbReference>
<dbReference type="Proteomes" id="UP001217500">
    <property type="component" value="Chromosome"/>
</dbReference>
<dbReference type="SUPFAM" id="SSF48256">
    <property type="entry name" value="Citrate synthase"/>
    <property type="match status" value="1"/>
</dbReference>
<keyword evidence="6" id="KW-1185">Reference proteome</keyword>
<dbReference type="Pfam" id="PF00285">
    <property type="entry name" value="Citrate_synt"/>
    <property type="match status" value="1"/>
</dbReference>
<comment type="pathway">
    <text evidence="1">Carbohydrate metabolism; tricarboxylic acid cycle; isocitrate from oxaloacetate: step 1/2.</text>
</comment>
<dbReference type="AlphaFoldDB" id="A0AAF0BLB4"/>
<reference evidence="5" key="1">
    <citation type="submission" date="2023-01" db="EMBL/GenBank/DDBJ databases">
        <title>The genome sequence of Kordiimonadaceae bacterium 6D33.</title>
        <authorList>
            <person name="Liu Y."/>
        </authorList>
    </citation>
    <scope>NUCLEOTIDE SEQUENCE</scope>
    <source>
        <strain evidence="5">6D33</strain>
    </source>
</reference>
<dbReference type="InterPro" id="IPR002020">
    <property type="entry name" value="Citrate_synthase"/>
</dbReference>
<name>A0AAF0BLB4_9PROT</name>
<dbReference type="InterPro" id="IPR016143">
    <property type="entry name" value="Citrate_synth-like_sm_a-sub"/>
</dbReference>
<dbReference type="NCBIfam" id="NF004868">
    <property type="entry name" value="PRK06224.1-5"/>
    <property type="match status" value="1"/>
</dbReference>
<accession>A0AAF0BLB4</accession>
<dbReference type="GO" id="GO:0005975">
    <property type="term" value="P:carbohydrate metabolic process"/>
    <property type="evidence" value="ECO:0007669"/>
    <property type="project" value="TreeGrafter"/>
</dbReference>
<evidence type="ECO:0000313" key="5">
    <source>
        <dbReference type="EMBL" id="WCL53265.1"/>
    </source>
</evidence>
<keyword evidence="5" id="KW-0456">Lyase</keyword>
<proteinExistence type="inferred from homology"/>
<dbReference type="InterPro" id="IPR036969">
    <property type="entry name" value="Citrate_synthase_sf"/>
</dbReference>